<evidence type="ECO:0000256" key="1">
    <source>
        <dbReference type="SAM" id="MobiDB-lite"/>
    </source>
</evidence>
<sequence>MESFIDPKKKAKKSNLVNYKSTLLFIFIFSIHQSKFFASFLPHLSTAFCFINMDHKPLLRLLLLLLACSFVLSRNLKATSLEGSLSVGQDLRTQSFSRVLLEENESSFIEGKMDIERTDYSGTGANPHHDPKPPGSV</sequence>
<keyword evidence="2" id="KW-1133">Transmembrane helix</keyword>
<dbReference type="PANTHER" id="PTHR33474">
    <property type="entry name" value="TRANSMEMBRANE PROTEIN"/>
    <property type="match status" value="1"/>
</dbReference>
<organism evidence="3 4">
    <name type="scientific">Cinchona calisaya</name>
    <dbReference type="NCBI Taxonomy" id="153742"/>
    <lineage>
        <taxon>Eukaryota</taxon>
        <taxon>Viridiplantae</taxon>
        <taxon>Streptophyta</taxon>
        <taxon>Embryophyta</taxon>
        <taxon>Tracheophyta</taxon>
        <taxon>Spermatophyta</taxon>
        <taxon>Magnoliopsida</taxon>
        <taxon>eudicotyledons</taxon>
        <taxon>Gunneridae</taxon>
        <taxon>Pentapetalae</taxon>
        <taxon>asterids</taxon>
        <taxon>lamiids</taxon>
        <taxon>Gentianales</taxon>
        <taxon>Rubiaceae</taxon>
        <taxon>Cinchonoideae</taxon>
        <taxon>Cinchoneae</taxon>
        <taxon>Cinchona</taxon>
    </lineage>
</organism>
<evidence type="ECO:0000256" key="2">
    <source>
        <dbReference type="SAM" id="Phobius"/>
    </source>
</evidence>
<feature type="transmembrane region" description="Helical" evidence="2">
    <location>
        <begin position="58"/>
        <end position="76"/>
    </location>
</feature>
<evidence type="ECO:0000313" key="4">
    <source>
        <dbReference type="Proteomes" id="UP001630127"/>
    </source>
</evidence>
<feature type="transmembrane region" description="Helical" evidence="2">
    <location>
        <begin position="21"/>
        <end position="38"/>
    </location>
</feature>
<keyword evidence="2" id="KW-0472">Membrane</keyword>
<evidence type="ECO:0000313" key="3">
    <source>
        <dbReference type="EMBL" id="KAL3512416.1"/>
    </source>
</evidence>
<name>A0ABD2YZG0_9GENT</name>
<reference evidence="3 4" key="1">
    <citation type="submission" date="2024-11" db="EMBL/GenBank/DDBJ databases">
        <title>A near-complete genome assembly of Cinchona calisaya.</title>
        <authorList>
            <person name="Lian D.C."/>
            <person name="Zhao X.W."/>
            <person name="Wei L."/>
        </authorList>
    </citation>
    <scope>NUCLEOTIDE SEQUENCE [LARGE SCALE GENOMIC DNA]</scope>
    <source>
        <tissue evidence="3">Nenye</tissue>
    </source>
</reference>
<keyword evidence="2" id="KW-0812">Transmembrane</keyword>
<gene>
    <name evidence="3" type="ORF">ACH5RR_025133</name>
</gene>
<keyword evidence="4" id="KW-1185">Reference proteome</keyword>
<dbReference type="AlphaFoldDB" id="A0ABD2YZG0"/>
<dbReference type="EMBL" id="JBJUIK010000011">
    <property type="protein sequence ID" value="KAL3512416.1"/>
    <property type="molecule type" value="Genomic_DNA"/>
</dbReference>
<dbReference type="Proteomes" id="UP001630127">
    <property type="component" value="Unassembled WGS sequence"/>
</dbReference>
<comment type="caution">
    <text evidence="3">The sequence shown here is derived from an EMBL/GenBank/DDBJ whole genome shotgun (WGS) entry which is preliminary data.</text>
</comment>
<dbReference type="PANTHER" id="PTHR33474:SF28">
    <property type="entry name" value="OS01G0815400 PROTEIN"/>
    <property type="match status" value="1"/>
</dbReference>
<proteinExistence type="predicted"/>
<feature type="region of interest" description="Disordered" evidence="1">
    <location>
        <begin position="118"/>
        <end position="137"/>
    </location>
</feature>
<feature type="compositionally biased region" description="Basic and acidic residues" evidence="1">
    <location>
        <begin position="127"/>
        <end position="137"/>
    </location>
</feature>
<protein>
    <submittedName>
        <fullName evidence="3">Uncharacterized protein</fullName>
    </submittedName>
</protein>
<accession>A0ABD2YZG0</accession>